<evidence type="ECO:0000313" key="3">
    <source>
        <dbReference type="Proteomes" id="UP000054639"/>
    </source>
</evidence>
<gene>
    <name evidence="1" type="ORF">Lqua_2808</name>
    <name evidence="2" type="ORF">NCTC12376_00634</name>
</gene>
<name>A0A378KTB1_9GAMM</name>
<dbReference type="AlphaFoldDB" id="A0A378KTB1"/>
<evidence type="ECO:0000313" key="4">
    <source>
        <dbReference type="Proteomes" id="UP000254230"/>
    </source>
</evidence>
<protein>
    <submittedName>
        <fullName evidence="2">Uncharacterized protein</fullName>
    </submittedName>
</protein>
<reference evidence="1 3" key="1">
    <citation type="submission" date="2015-11" db="EMBL/GenBank/DDBJ databases">
        <title>Genomic analysis of 38 Legionella species identifies large and diverse effector repertoires.</title>
        <authorList>
            <person name="Burstein D."/>
            <person name="Amaro F."/>
            <person name="Zusman T."/>
            <person name="Lifshitz Z."/>
            <person name="Cohen O."/>
            <person name="Gilbert J.A."/>
            <person name="Pupko T."/>
            <person name="Shuman H.A."/>
            <person name="Segal G."/>
        </authorList>
    </citation>
    <scope>NUCLEOTIDE SEQUENCE [LARGE SCALE GENOMIC DNA]</scope>
    <source>
        <strain evidence="1 3">ATCC 49507</strain>
    </source>
</reference>
<dbReference type="Proteomes" id="UP000254230">
    <property type="component" value="Unassembled WGS sequence"/>
</dbReference>
<reference evidence="2 4" key="2">
    <citation type="submission" date="2018-06" db="EMBL/GenBank/DDBJ databases">
        <authorList>
            <consortium name="Pathogen Informatics"/>
            <person name="Doyle S."/>
        </authorList>
    </citation>
    <scope>NUCLEOTIDE SEQUENCE [LARGE SCALE GENOMIC DNA]</scope>
    <source>
        <strain evidence="2 4">NCTC12376</strain>
    </source>
</reference>
<keyword evidence="3" id="KW-1185">Reference proteome</keyword>
<organism evidence="2 4">
    <name type="scientific">Legionella quateirensis</name>
    <dbReference type="NCBI Taxonomy" id="45072"/>
    <lineage>
        <taxon>Bacteria</taxon>
        <taxon>Pseudomonadati</taxon>
        <taxon>Pseudomonadota</taxon>
        <taxon>Gammaproteobacteria</taxon>
        <taxon>Legionellales</taxon>
        <taxon>Legionellaceae</taxon>
        <taxon>Legionella</taxon>
    </lineage>
</organism>
<dbReference type="STRING" id="45072.Lqua_2808"/>
<dbReference type="Proteomes" id="UP000054639">
    <property type="component" value="Unassembled WGS sequence"/>
</dbReference>
<dbReference type="RefSeq" id="WP_157076152.1">
    <property type="nucleotide sequence ID" value="NZ_CAAAIL010000019.1"/>
</dbReference>
<dbReference type="EMBL" id="LNYR01000041">
    <property type="protein sequence ID" value="KTD44641.1"/>
    <property type="molecule type" value="Genomic_DNA"/>
</dbReference>
<sequence>MPSFLNLKLFNPALVYSFEPESSPEALLYGEGLNHALYKMEQYEDMQAAYI</sequence>
<evidence type="ECO:0000313" key="2">
    <source>
        <dbReference type="EMBL" id="STY16841.1"/>
    </source>
</evidence>
<proteinExistence type="predicted"/>
<evidence type="ECO:0000313" key="1">
    <source>
        <dbReference type="EMBL" id="KTD44641.1"/>
    </source>
</evidence>
<dbReference type="EMBL" id="UGOW01000001">
    <property type="protein sequence ID" value="STY16841.1"/>
    <property type="molecule type" value="Genomic_DNA"/>
</dbReference>
<accession>A0A378KTB1</accession>